<dbReference type="PANTHER" id="PTHR32322">
    <property type="entry name" value="INNER MEMBRANE TRANSPORTER"/>
    <property type="match status" value="1"/>
</dbReference>
<dbReference type="GO" id="GO:0016020">
    <property type="term" value="C:membrane"/>
    <property type="evidence" value="ECO:0007669"/>
    <property type="project" value="UniProtKB-SubCell"/>
</dbReference>
<proteinExistence type="inferred from homology"/>
<accession>A0A2T6BJX8</accession>
<feature type="transmembrane region" description="Helical" evidence="6">
    <location>
        <begin position="280"/>
        <end position="300"/>
    </location>
</feature>
<feature type="transmembrane region" description="Helical" evidence="6">
    <location>
        <begin position="75"/>
        <end position="96"/>
    </location>
</feature>
<dbReference type="SUPFAM" id="SSF103481">
    <property type="entry name" value="Multidrug resistance efflux transporter EmrE"/>
    <property type="match status" value="2"/>
</dbReference>
<dbReference type="OrthoDB" id="9810556at2"/>
<dbReference type="Pfam" id="PF00892">
    <property type="entry name" value="EamA"/>
    <property type="match status" value="2"/>
</dbReference>
<dbReference type="EMBL" id="QBKS01000001">
    <property type="protein sequence ID" value="PTX56369.1"/>
    <property type="molecule type" value="Genomic_DNA"/>
</dbReference>
<dbReference type="InterPro" id="IPR037185">
    <property type="entry name" value="EmrE-like"/>
</dbReference>
<feature type="transmembrane region" description="Helical" evidence="6">
    <location>
        <begin position="134"/>
        <end position="156"/>
    </location>
</feature>
<protein>
    <submittedName>
        <fullName evidence="8">Drug/metabolite transporter (DMT)-like permease</fullName>
    </submittedName>
</protein>
<feature type="domain" description="EamA" evidence="7">
    <location>
        <begin position="163"/>
        <end position="294"/>
    </location>
</feature>
<feature type="transmembrane region" description="Helical" evidence="6">
    <location>
        <begin position="162"/>
        <end position="181"/>
    </location>
</feature>
<dbReference type="InterPro" id="IPR050638">
    <property type="entry name" value="AA-Vitamin_Transporters"/>
</dbReference>
<sequence length="306" mass="31907">MTSPSPEHPGALNWALIILLGLIWGGAFMSVRLSLDGFGPWTVAAGRTMLGAAALAVIGTLLGQGPHKVGNVRGWSYSAVIGAGAIALPFVLLSWGQQFVPSAFAGVAMGAVPLLVLPLVYLFSPEEGIGPRRILGMILGFVGLYILIGPGAVARTGEENEWLGRLACLAAAACYACGSVITRRAPKMPPIAFATASMLVAAVILVPVALLIEGWPARFPVSPTLALIYAALFPTALAAVIRVRVITTAGSLFMSLTSYQVPVWSVILGVTLMGEQLPPQLFLALAIILAGIGLSQYRALAAMLRR</sequence>
<name>A0A2T6BJX8_9RHOB</name>
<keyword evidence="9" id="KW-1185">Reference proteome</keyword>
<feature type="transmembrane region" description="Helical" evidence="6">
    <location>
        <begin position="12"/>
        <end position="35"/>
    </location>
</feature>
<feature type="domain" description="EamA" evidence="7">
    <location>
        <begin position="16"/>
        <end position="148"/>
    </location>
</feature>
<comment type="subcellular location">
    <subcellularLocation>
        <location evidence="1">Membrane</location>
        <topology evidence="1">Multi-pass membrane protein</topology>
    </subcellularLocation>
</comment>
<evidence type="ECO:0000256" key="4">
    <source>
        <dbReference type="ARBA" id="ARBA00022989"/>
    </source>
</evidence>
<evidence type="ECO:0000256" key="1">
    <source>
        <dbReference type="ARBA" id="ARBA00004141"/>
    </source>
</evidence>
<dbReference type="Proteomes" id="UP000243978">
    <property type="component" value="Unassembled WGS sequence"/>
</dbReference>
<feature type="transmembrane region" description="Helical" evidence="6">
    <location>
        <begin position="252"/>
        <end position="274"/>
    </location>
</feature>
<dbReference type="RefSeq" id="WP_107844573.1">
    <property type="nucleotide sequence ID" value="NZ_QBKS01000001.1"/>
</dbReference>
<feature type="transmembrane region" description="Helical" evidence="6">
    <location>
        <begin position="41"/>
        <end position="63"/>
    </location>
</feature>
<feature type="transmembrane region" description="Helical" evidence="6">
    <location>
        <begin position="102"/>
        <end position="122"/>
    </location>
</feature>
<evidence type="ECO:0000313" key="8">
    <source>
        <dbReference type="EMBL" id="PTX56369.1"/>
    </source>
</evidence>
<feature type="transmembrane region" description="Helical" evidence="6">
    <location>
        <begin position="224"/>
        <end position="245"/>
    </location>
</feature>
<evidence type="ECO:0000256" key="6">
    <source>
        <dbReference type="SAM" id="Phobius"/>
    </source>
</evidence>
<dbReference type="AlphaFoldDB" id="A0A2T6BJX8"/>
<evidence type="ECO:0000259" key="7">
    <source>
        <dbReference type="Pfam" id="PF00892"/>
    </source>
</evidence>
<evidence type="ECO:0000313" key="9">
    <source>
        <dbReference type="Proteomes" id="UP000243978"/>
    </source>
</evidence>
<organism evidence="8 9">
    <name type="scientific">Litoreibacter ponti</name>
    <dbReference type="NCBI Taxonomy" id="1510457"/>
    <lineage>
        <taxon>Bacteria</taxon>
        <taxon>Pseudomonadati</taxon>
        <taxon>Pseudomonadota</taxon>
        <taxon>Alphaproteobacteria</taxon>
        <taxon>Rhodobacterales</taxon>
        <taxon>Roseobacteraceae</taxon>
        <taxon>Litoreibacter</taxon>
    </lineage>
</organism>
<keyword evidence="4 6" id="KW-1133">Transmembrane helix</keyword>
<evidence type="ECO:0000256" key="2">
    <source>
        <dbReference type="ARBA" id="ARBA00007362"/>
    </source>
</evidence>
<keyword evidence="5 6" id="KW-0472">Membrane</keyword>
<evidence type="ECO:0000256" key="5">
    <source>
        <dbReference type="ARBA" id="ARBA00023136"/>
    </source>
</evidence>
<dbReference type="InterPro" id="IPR000620">
    <property type="entry name" value="EamA_dom"/>
</dbReference>
<keyword evidence="3 6" id="KW-0812">Transmembrane</keyword>
<evidence type="ECO:0000256" key="3">
    <source>
        <dbReference type="ARBA" id="ARBA00022692"/>
    </source>
</evidence>
<feature type="transmembrane region" description="Helical" evidence="6">
    <location>
        <begin position="193"/>
        <end position="212"/>
    </location>
</feature>
<dbReference type="PANTHER" id="PTHR32322:SF2">
    <property type="entry name" value="EAMA DOMAIN-CONTAINING PROTEIN"/>
    <property type="match status" value="1"/>
</dbReference>
<comment type="caution">
    <text evidence="8">The sequence shown here is derived from an EMBL/GenBank/DDBJ whole genome shotgun (WGS) entry which is preliminary data.</text>
</comment>
<reference evidence="8 9" key="1">
    <citation type="submission" date="2018-04" db="EMBL/GenBank/DDBJ databases">
        <title>Genomic Encyclopedia of Archaeal and Bacterial Type Strains, Phase II (KMG-II): from individual species to whole genera.</title>
        <authorList>
            <person name="Goeker M."/>
        </authorList>
    </citation>
    <scope>NUCLEOTIDE SEQUENCE [LARGE SCALE GENOMIC DNA]</scope>
    <source>
        <strain evidence="8 9">DSM 100977</strain>
    </source>
</reference>
<gene>
    <name evidence="8" type="ORF">C8N43_1026</name>
</gene>
<comment type="similarity">
    <text evidence="2">Belongs to the EamA transporter family.</text>
</comment>